<evidence type="ECO:0000313" key="2">
    <source>
        <dbReference type="Proteomes" id="UP000694924"/>
    </source>
</evidence>
<feature type="compositionally biased region" description="Basic and acidic residues" evidence="1">
    <location>
        <begin position="341"/>
        <end position="352"/>
    </location>
</feature>
<dbReference type="SUPFAM" id="SSF56808">
    <property type="entry name" value="Ribosomal protein L1"/>
    <property type="match status" value="1"/>
</dbReference>
<reference evidence="3" key="1">
    <citation type="submission" date="2025-08" db="UniProtKB">
        <authorList>
            <consortium name="RefSeq"/>
        </authorList>
    </citation>
    <scope>IDENTIFICATION</scope>
    <source>
        <tissue evidence="3">Whole body</tissue>
    </source>
</reference>
<dbReference type="Gene3D" id="3.40.50.790">
    <property type="match status" value="1"/>
</dbReference>
<feature type="compositionally biased region" description="Basic residues" evidence="1">
    <location>
        <begin position="327"/>
        <end position="340"/>
    </location>
</feature>
<protein>
    <submittedName>
        <fullName evidence="3">Ribosomal L1 domain-containing protein CG13096-like</fullName>
    </submittedName>
</protein>
<accession>A0ABM1IGR3</accession>
<gene>
    <name evidence="3" type="primary">LOC107067962</name>
</gene>
<dbReference type="Gene3D" id="3.30.190.20">
    <property type="match status" value="1"/>
</dbReference>
<keyword evidence="2" id="KW-1185">Reference proteome</keyword>
<dbReference type="Proteomes" id="UP000694924">
    <property type="component" value="Unplaced"/>
</dbReference>
<dbReference type="RefSeq" id="XP_015179400.1">
    <property type="nucleotide sequence ID" value="XM_015323914.1"/>
</dbReference>
<dbReference type="InterPro" id="IPR023674">
    <property type="entry name" value="Ribosomal_uL1-like"/>
</dbReference>
<feature type="region of interest" description="Disordered" evidence="1">
    <location>
        <begin position="326"/>
        <end position="352"/>
    </location>
</feature>
<proteinExistence type="predicted"/>
<dbReference type="Pfam" id="PF00687">
    <property type="entry name" value="Ribosomal_L1"/>
    <property type="match status" value="1"/>
</dbReference>
<dbReference type="InterPro" id="IPR016095">
    <property type="entry name" value="Ribosomal_uL1_3-a/b-sand"/>
</dbReference>
<name>A0ABM1IGR3_POLDO</name>
<dbReference type="CDD" id="cd00403">
    <property type="entry name" value="Ribosomal_L1"/>
    <property type="match status" value="1"/>
</dbReference>
<feature type="non-terminal residue" evidence="3">
    <location>
        <position position="352"/>
    </location>
</feature>
<organism evidence="2 3">
    <name type="scientific">Polistes dominula</name>
    <name type="common">European paper wasp</name>
    <name type="synonym">Vespa dominula</name>
    <dbReference type="NCBI Taxonomy" id="743375"/>
    <lineage>
        <taxon>Eukaryota</taxon>
        <taxon>Metazoa</taxon>
        <taxon>Ecdysozoa</taxon>
        <taxon>Arthropoda</taxon>
        <taxon>Hexapoda</taxon>
        <taxon>Insecta</taxon>
        <taxon>Pterygota</taxon>
        <taxon>Neoptera</taxon>
        <taxon>Endopterygota</taxon>
        <taxon>Hymenoptera</taxon>
        <taxon>Apocrita</taxon>
        <taxon>Aculeata</taxon>
        <taxon>Vespoidea</taxon>
        <taxon>Vespidae</taxon>
        <taxon>Polistinae</taxon>
        <taxon>Polistini</taxon>
        <taxon>Polistes</taxon>
    </lineage>
</organism>
<dbReference type="GeneID" id="107067962"/>
<dbReference type="InterPro" id="IPR028364">
    <property type="entry name" value="Ribosomal_uL1/biogenesis"/>
</dbReference>
<evidence type="ECO:0000256" key="1">
    <source>
        <dbReference type="SAM" id="MobiDB-lite"/>
    </source>
</evidence>
<evidence type="ECO:0000313" key="3">
    <source>
        <dbReference type="RefSeq" id="XP_015179400.1"/>
    </source>
</evidence>
<sequence>MKKSKKLKVNSDTGIKKPKAIITEDITCVESDTDFKDLSREHIQQCISAIFHLTEEQLKDTNVLFSDGYKPIFMQITCIRVPQVPRRQVRILLPNSLASLEDDIALIVCDLEKGRRKDYEPTVNHYKELLEKCGCTIIKDIIPINQIKTEYDQYELKRKLVESYDHFLVDGRISGHVSHLLGKIFYNKRKVPTSIKMDKKDLKSEIEYALRKTNMRLHSLADTHIIQVANTSMEKKNILDNVIAVCNQLNNVYPGGWSNIRAIRLKTPVGPGFPIYMTLRNKNIVSIPVVKPKRPKAYCNVEGELTTLSSNAKVVVTPEGDVIVKKTSSKKLGNKKRKSKEHKENEKEEESK</sequence>